<dbReference type="RefSeq" id="WP_089220577.1">
    <property type="nucleotide sequence ID" value="NZ_FZOS01000021.1"/>
</dbReference>
<name>A0A239I3A0_9SPHN</name>
<accession>A0A239I3A0</accession>
<evidence type="ECO:0000313" key="7">
    <source>
        <dbReference type="EMBL" id="SNS87961.1"/>
    </source>
</evidence>
<organism evidence="7 8">
    <name type="scientific">Edaphosphingomonas laterariae</name>
    <dbReference type="NCBI Taxonomy" id="861865"/>
    <lineage>
        <taxon>Bacteria</taxon>
        <taxon>Pseudomonadati</taxon>
        <taxon>Pseudomonadota</taxon>
        <taxon>Alphaproteobacteria</taxon>
        <taxon>Sphingomonadales</taxon>
        <taxon>Rhizorhabdaceae</taxon>
        <taxon>Edaphosphingomonas</taxon>
    </lineage>
</organism>
<dbReference type="EMBL" id="FZOS01000021">
    <property type="protein sequence ID" value="SNS87961.1"/>
    <property type="molecule type" value="Genomic_DNA"/>
</dbReference>
<evidence type="ECO:0000256" key="4">
    <source>
        <dbReference type="ARBA" id="ARBA00022929"/>
    </source>
</evidence>
<evidence type="ECO:0000256" key="2">
    <source>
        <dbReference type="ARBA" id="ARBA00022679"/>
    </source>
</evidence>
<dbReference type="GO" id="GO:0061579">
    <property type="term" value="F:N-acyl homoserine lactone synthase activity"/>
    <property type="evidence" value="ECO:0007669"/>
    <property type="project" value="UniProtKB-UniRule"/>
</dbReference>
<keyword evidence="1 5" id="KW-0673">Quorum sensing</keyword>
<dbReference type="Proteomes" id="UP000198281">
    <property type="component" value="Unassembled WGS sequence"/>
</dbReference>
<comment type="catalytic activity">
    <reaction evidence="6">
        <text>a fatty acyl-[ACP] + S-adenosyl-L-methionine = an N-acyl-L-homoserine lactone + S-methyl-5'-thioadenosine + holo-[ACP] + H(+)</text>
        <dbReference type="Rhea" id="RHEA:10096"/>
        <dbReference type="Rhea" id="RHEA-COMP:9685"/>
        <dbReference type="Rhea" id="RHEA-COMP:14125"/>
        <dbReference type="ChEBI" id="CHEBI:15378"/>
        <dbReference type="ChEBI" id="CHEBI:17509"/>
        <dbReference type="ChEBI" id="CHEBI:55474"/>
        <dbReference type="ChEBI" id="CHEBI:59789"/>
        <dbReference type="ChEBI" id="CHEBI:64479"/>
        <dbReference type="ChEBI" id="CHEBI:138651"/>
        <dbReference type="EC" id="2.3.1.184"/>
    </reaction>
</comment>
<reference evidence="8" key="1">
    <citation type="submission" date="2017-06" db="EMBL/GenBank/DDBJ databases">
        <authorList>
            <person name="Varghese N."/>
            <person name="Submissions S."/>
        </authorList>
    </citation>
    <scope>NUCLEOTIDE SEQUENCE [LARGE SCALE GENOMIC DNA]</scope>
    <source>
        <strain evidence="8">LNB2</strain>
    </source>
</reference>
<evidence type="ECO:0000256" key="6">
    <source>
        <dbReference type="RuleBase" id="RU361135"/>
    </source>
</evidence>
<evidence type="ECO:0000256" key="5">
    <source>
        <dbReference type="PROSITE-ProRule" id="PRU00533"/>
    </source>
</evidence>
<dbReference type="EC" id="2.3.1.184" evidence="6"/>
<dbReference type="GO" id="GO:0007165">
    <property type="term" value="P:signal transduction"/>
    <property type="evidence" value="ECO:0007669"/>
    <property type="project" value="TreeGrafter"/>
</dbReference>
<dbReference type="PROSITE" id="PS51187">
    <property type="entry name" value="AUTOINDUCER_SYNTH_2"/>
    <property type="match status" value="1"/>
</dbReference>
<evidence type="ECO:0000256" key="1">
    <source>
        <dbReference type="ARBA" id="ARBA00022654"/>
    </source>
</evidence>
<dbReference type="InterPro" id="IPR016181">
    <property type="entry name" value="Acyl_CoA_acyltransferase"/>
</dbReference>
<dbReference type="AlphaFoldDB" id="A0A239I3A0"/>
<keyword evidence="2 6" id="KW-0808">Transferase</keyword>
<comment type="similarity">
    <text evidence="5 6">Belongs to the autoinducer synthase family.</text>
</comment>
<protein>
    <recommendedName>
        <fullName evidence="6">Acyl-homoserine-lactone synthase</fullName>
        <ecNumber evidence="6">2.3.1.184</ecNumber>
    </recommendedName>
    <alternativeName>
        <fullName evidence="6">Autoinducer synthesis protein</fullName>
    </alternativeName>
</protein>
<dbReference type="SUPFAM" id="SSF55729">
    <property type="entry name" value="Acyl-CoA N-acyltransferases (Nat)"/>
    <property type="match status" value="1"/>
</dbReference>
<evidence type="ECO:0000256" key="3">
    <source>
        <dbReference type="ARBA" id="ARBA00022691"/>
    </source>
</evidence>
<sequence>MLHVLNHAGASREAEILRSMFHARKRVFVDLLKWDVPVLGDLYEVDQFDDAHATYVVLTDEDGEHMASARLLPTTRTHILDGLFPDLCEGDIPRGPQIREITRFCLDRRLVARQRRAVRNQLVTALAEIALGQGITTYTGVADIGWCQQILAMGWRCTPLGLPHLDGRKMIAALAIHIDDETPKRLQDAGVYAMPTVVRDVSLPGDLSHA</sequence>
<dbReference type="Gene3D" id="3.40.630.30">
    <property type="match status" value="1"/>
</dbReference>
<keyword evidence="4 5" id="KW-0071">Autoinducer synthesis</keyword>
<dbReference type="OrthoDB" id="6169313at2"/>
<keyword evidence="8" id="KW-1185">Reference proteome</keyword>
<dbReference type="PANTHER" id="PTHR39322:SF1">
    <property type="entry name" value="ISOVALERYL-HOMOSERINE LACTONE SYNTHASE"/>
    <property type="match status" value="1"/>
</dbReference>
<proteinExistence type="inferred from homology"/>
<dbReference type="GO" id="GO:0009372">
    <property type="term" value="P:quorum sensing"/>
    <property type="evidence" value="ECO:0007669"/>
    <property type="project" value="UniProtKB-UniRule"/>
</dbReference>
<dbReference type="Pfam" id="PF00765">
    <property type="entry name" value="Autoind_synth"/>
    <property type="match status" value="1"/>
</dbReference>
<dbReference type="PANTHER" id="PTHR39322">
    <property type="entry name" value="ACYL-HOMOSERINE-LACTONE SYNTHASE"/>
    <property type="match status" value="1"/>
</dbReference>
<keyword evidence="3 6" id="KW-0949">S-adenosyl-L-methionine</keyword>
<dbReference type="InterPro" id="IPR001690">
    <property type="entry name" value="Autoind_synthase"/>
</dbReference>
<gene>
    <name evidence="7" type="ORF">SAMN06295912_12118</name>
</gene>
<evidence type="ECO:0000313" key="8">
    <source>
        <dbReference type="Proteomes" id="UP000198281"/>
    </source>
</evidence>
<dbReference type="PRINTS" id="PR01549">
    <property type="entry name" value="AUTOINDCRSYN"/>
</dbReference>